<dbReference type="SUPFAM" id="SSF47473">
    <property type="entry name" value="EF-hand"/>
    <property type="match status" value="1"/>
</dbReference>
<feature type="domain" description="EF-hand" evidence="2">
    <location>
        <begin position="481"/>
        <end position="516"/>
    </location>
</feature>
<dbReference type="InterPro" id="IPR006073">
    <property type="entry name" value="GTP-bd"/>
</dbReference>
<dbReference type="Gene3D" id="1.10.268.20">
    <property type="match status" value="1"/>
</dbReference>
<dbReference type="Gene3D" id="3.40.50.300">
    <property type="entry name" value="P-loop containing nucleotide triphosphate hydrolases"/>
    <property type="match status" value="1"/>
</dbReference>
<dbReference type="AlphaFoldDB" id="A0A5S6QM43"/>
<dbReference type="PANTHER" id="PTHR43681:SF1">
    <property type="entry name" value="SARCALUMENIN"/>
    <property type="match status" value="1"/>
</dbReference>
<dbReference type="InterPro" id="IPR002048">
    <property type="entry name" value="EF_hand_dom"/>
</dbReference>
<evidence type="ECO:0000313" key="4">
    <source>
        <dbReference type="WBParaSite" id="TMUE_2000008406.1"/>
    </source>
</evidence>
<dbReference type="GO" id="GO:0005525">
    <property type="term" value="F:GTP binding"/>
    <property type="evidence" value="ECO:0007669"/>
    <property type="project" value="InterPro"/>
</dbReference>
<dbReference type="PROSITE" id="PS00018">
    <property type="entry name" value="EF_HAND_1"/>
    <property type="match status" value="1"/>
</dbReference>
<evidence type="ECO:0000259" key="2">
    <source>
        <dbReference type="PROSITE" id="PS50222"/>
    </source>
</evidence>
<dbReference type="PROSITE" id="PS50222">
    <property type="entry name" value="EF_HAND_2"/>
    <property type="match status" value="1"/>
</dbReference>
<evidence type="ECO:0000313" key="3">
    <source>
        <dbReference type="Proteomes" id="UP000046395"/>
    </source>
</evidence>
<dbReference type="SMART" id="SM00027">
    <property type="entry name" value="EH"/>
    <property type="match status" value="1"/>
</dbReference>
<reference evidence="4" key="1">
    <citation type="submission" date="2019-12" db="UniProtKB">
        <authorList>
            <consortium name="WormBaseParasite"/>
        </authorList>
    </citation>
    <scope>IDENTIFICATION</scope>
</reference>
<proteinExistence type="predicted"/>
<organism evidence="3 4">
    <name type="scientific">Trichuris muris</name>
    <name type="common">Mouse whipworm</name>
    <dbReference type="NCBI Taxonomy" id="70415"/>
    <lineage>
        <taxon>Eukaryota</taxon>
        <taxon>Metazoa</taxon>
        <taxon>Ecdysozoa</taxon>
        <taxon>Nematoda</taxon>
        <taxon>Enoplea</taxon>
        <taxon>Dorylaimia</taxon>
        <taxon>Trichinellida</taxon>
        <taxon>Trichuridae</taxon>
        <taxon>Trichuris</taxon>
    </lineage>
</organism>
<dbReference type="STRING" id="70415.A0A5S6QM43"/>
<evidence type="ECO:0000256" key="1">
    <source>
        <dbReference type="ARBA" id="ARBA00022837"/>
    </source>
</evidence>
<dbReference type="InterPro" id="IPR000261">
    <property type="entry name" value="EH_dom"/>
</dbReference>
<protein>
    <submittedName>
        <fullName evidence="4">EF-hand domain-containing protein</fullName>
    </submittedName>
</protein>
<dbReference type="Proteomes" id="UP000046395">
    <property type="component" value="Unassembled WGS sequence"/>
</dbReference>
<name>A0A5S6QM43_TRIMR</name>
<dbReference type="GO" id="GO:0005509">
    <property type="term" value="F:calcium ion binding"/>
    <property type="evidence" value="ECO:0007669"/>
    <property type="project" value="InterPro"/>
</dbReference>
<dbReference type="Pfam" id="PF12763">
    <property type="entry name" value="EH"/>
    <property type="match status" value="1"/>
</dbReference>
<dbReference type="InterPro" id="IPR011992">
    <property type="entry name" value="EF-hand-dom_pair"/>
</dbReference>
<keyword evidence="1" id="KW-0106">Calcium</keyword>
<dbReference type="Pfam" id="PF01926">
    <property type="entry name" value="MMR_HSR1"/>
    <property type="match status" value="1"/>
</dbReference>
<dbReference type="InterPro" id="IPR018247">
    <property type="entry name" value="EF_Hand_1_Ca_BS"/>
</dbReference>
<dbReference type="InterPro" id="IPR051943">
    <property type="entry name" value="TRAFAC_Dynamin-like_GTPase"/>
</dbReference>
<dbReference type="InterPro" id="IPR027417">
    <property type="entry name" value="P-loop_NTPase"/>
</dbReference>
<accession>A0A5S6QM43</accession>
<dbReference type="SUPFAM" id="SSF52540">
    <property type="entry name" value="P-loop containing nucleoside triphosphate hydrolases"/>
    <property type="match status" value="1"/>
</dbReference>
<keyword evidence="3" id="KW-1185">Reference proteome</keyword>
<dbReference type="Gene3D" id="1.10.238.10">
    <property type="entry name" value="EF-hand"/>
    <property type="match status" value="1"/>
</dbReference>
<dbReference type="PANTHER" id="PTHR43681">
    <property type="entry name" value="TRANSMEMBRANE GTPASE FZO"/>
    <property type="match status" value="1"/>
</dbReference>
<dbReference type="WBParaSite" id="TMUE_2000008406.1">
    <property type="protein sequence ID" value="TMUE_2000008406.1"/>
    <property type="gene ID" value="WBGene00290824"/>
</dbReference>
<sequence length="566" mass="64780">MNALGIVDVRDGEPLVARTLELYRELQYTREKFGPHFFDVSAALKQSYNRIIYTLLLHYKATILPIERQLKLEIAYPKNLSDSDFEATPTILVLGPPCTGKTTLVQYITGTSYSVSYGESSVSIPLATLIRSKEFALKTLFPANKIFLKSCLCSFNPTPALKQYSVIDMPGILLEKTKKGICLTDVVTHIVDRADLVLVVLDTYRYVFPKEMKNLLNKLAAYEHKIIFILNKADTHDVAQLAKAYREFVWDLPRTMACTSRPKIYVGSFWSAPCRIPELKELFDEHQKDLLSQIRSLPKTSALRRLKELETRATRALGHALIQNEILNAAKLYFNPVGRITVKYAIERKLSKIYSKLMHAEGGHYRLLPPKRVVTALMKNKRSIPWKKVSSERIAHLEEFLRSKTCALEKEIQFAESSEFYGKLREPKIGGTPKKEPPPTWIDVQAHAEMLSWSLSFRAMKPTDGLVYLHQLKDHLKCCPISTQTLDHYLSLVDIDNDGMVNEDEFYLLMFLIMTARKKSKIFRSLPDAMLPPKKHKRTCENHEEDKTATFIPPHVTMLPNSVNYL</sequence>